<dbReference type="NCBIfam" id="TIGR04215">
    <property type="entry name" value="choice_anch_A"/>
    <property type="match status" value="1"/>
</dbReference>
<proteinExistence type="predicted"/>
<dbReference type="EMBL" id="JBHRSW010000043">
    <property type="protein sequence ID" value="MFC3123017.1"/>
    <property type="molecule type" value="Genomic_DNA"/>
</dbReference>
<feature type="domain" description="Choice-of-anchor A" evidence="3">
    <location>
        <begin position="27"/>
        <end position="282"/>
    </location>
</feature>
<keyword evidence="2" id="KW-0732">Signal</keyword>
<dbReference type="Pfam" id="PF20597">
    <property type="entry name" value="pAdhesive_15"/>
    <property type="match status" value="1"/>
</dbReference>
<accession>A0ABV7FRP0</accession>
<dbReference type="Proteomes" id="UP001595478">
    <property type="component" value="Unassembled WGS sequence"/>
</dbReference>
<reference evidence="5" key="1">
    <citation type="journal article" date="2019" name="Int. J. Syst. Evol. Microbiol.">
        <title>The Global Catalogue of Microorganisms (GCM) 10K type strain sequencing project: providing services to taxonomists for standard genome sequencing and annotation.</title>
        <authorList>
            <consortium name="The Broad Institute Genomics Platform"/>
            <consortium name="The Broad Institute Genome Sequencing Center for Infectious Disease"/>
            <person name="Wu L."/>
            <person name="Ma J."/>
        </authorList>
    </citation>
    <scope>NUCLEOTIDE SEQUENCE [LARGE SCALE GENOMIC DNA]</scope>
    <source>
        <strain evidence="5">KCTC 52473</strain>
    </source>
</reference>
<keyword evidence="5" id="KW-1185">Reference proteome</keyword>
<feature type="transmembrane region" description="Helical" evidence="1">
    <location>
        <begin position="294"/>
        <end position="312"/>
    </location>
</feature>
<keyword evidence="1" id="KW-0812">Transmembrane</keyword>
<gene>
    <name evidence="4" type="ORF">ACFOHL_15435</name>
</gene>
<keyword evidence="1" id="KW-0472">Membrane</keyword>
<evidence type="ECO:0000259" key="3">
    <source>
        <dbReference type="Pfam" id="PF20597"/>
    </source>
</evidence>
<feature type="signal peptide" evidence="2">
    <location>
        <begin position="1"/>
        <end position="23"/>
    </location>
</feature>
<name>A0ABV7FRP0_9ALTE</name>
<organism evidence="4 5">
    <name type="scientific">Agaribacter flavus</name>
    <dbReference type="NCBI Taxonomy" id="1902781"/>
    <lineage>
        <taxon>Bacteria</taxon>
        <taxon>Pseudomonadati</taxon>
        <taxon>Pseudomonadota</taxon>
        <taxon>Gammaproteobacteria</taxon>
        <taxon>Alteromonadales</taxon>
        <taxon>Alteromonadaceae</taxon>
        <taxon>Agaribacter</taxon>
    </lineage>
</organism>
<keyword evidence="1" id="KW-1133">Transmembrane helix</keyword>
<dbReference type="InterPro" id="IPR013424">
    <property type="entry name" value="Ice-binding_C"/>
</dbReference>
<dbReference type="RefSeq" id="WP_376921139.1">
    <property type="nucleotide sequence ID" value="NZ_JBHRSW010000043.1"/>
</dbReference>
<evidence type="ECO:0000256" key="2">
    <source>
        <dbReference type="SAM" id="SignalP"/>
    </source>
</evidence>
<protein>
    <submittedName>
        <fullName evidence="4">Choice-of-anchor A family protein</fullName>
    </submittedName>
</protein>
<sequence>MKISFLKTISTLLVLSAAPFVFSVENTIGKHNLILIEDYNFTGGDVEGSAVIGGNLNANVAAEFGSRLENTDIAIDAVTVVGNVGDVNGGHVQIRVLKDNNFVYGGKIYDNTSIELNDGDDAKLIHKPDVSISDIVSELHADTAYFSGLQANGSFDNGQFTYSGNDEQVVFDVKAKDIFKQNSNLSLSGTDNRTVIINVSTEGLSNNEINIANLGINLNNGFNGAQAFSNILWNFYDATRIDFGSLNVKGSVLAPYAHTFGSANVDGAYAALSFTGAREFHNFTFNGSGGPVPVPAPAVLLLLISGLLYIGLRRKK</sequence>
<evidence type="ECO:0000313" key="5">
    <source>
        <dbReference type="Proteomes" id="UP001595478"/>
    </source>
</evidence>
<comment type="caution">
    <text evidence="4">The sequence shown here is derived from an EMBL/GenBank/DDBJ whole genome shotgun (WGS) entry which is preliminary data.</text>
</comment>
<dbReference type="InterPro" id="IPR026588">
    <property type="entry name" value="Choice_anch_A"/>
</dbReference>
<feature type="chain" id="PRO_5046241040" evidence="2">
    <location>
        <begin position="24"/>
        <end position="316"/>
    </location>
</feature>
<dbReference type="NCBIfam" id="TIGR02595">
    <property type="entry name" value="PEP_CTERM"/>
    <property type="match status" value="1"/>
</dbReference>
<evidence type="ECO:0000313" key="4">
    <source>
        <dbReference type="EMBL" id="MFC3123017.1"/>
    </source>
</evidence>
<evidence type="ECO:0000256" key="1">
    <source>
        <dbReference type="SAM" id="Phobius"/>
    </source>
</evidence>